<evidence type="ECO:0000313" key="1">
    <source>
        <dbReference type="EMBL" id="KAJ1204155.1"/>
    </source>
</evidence>
<dbReference type="EMBL" id="JANPWB010000003">
    <property type="protein sequence ID" value="KAJ1204155.1"/>
    <property type="molecule type" value="Genomic_DNA"/>
</dbReference>
<dbReference type="AlphaFoldDB" id="A0AAV7VR44"/>
<sequence length="135" mass="15307">MKTSDLTISDIDMLQTLEELVPGSDTPEDKFLDFIDMDIDLELSCCSGFKAKSTFLPMLPYDAIDTFKVVATQQLKKLVKLNCKTKKWRGDSLSCKERVAIITFHSDDSIVIRQSDKGGNIVILSKEMYLKEGYR</sequence>
<comment type="caution">
    <text evidence="1">The sequence shown here is derived from an EMBL/GenBank/DDBJ whole genome shotgun (WGS) entry which is preliminary data.</text>
</comment>
<protein>
    <submittedName>
        <fullName evidence="1">Uncharacterized protein</fullName>
    </submittedName>
</protein>
<dbReference type="Proteomes" id="UP001066276">
    <property type="component" value="Chromosome 2_1"/>
</dbReference>
<proteinExistence type="predicted"/>
<organism evidence="1 2">
    <name type="scientific">Pleurodeles waltl</name>
    <name type="common">Iberian ribbed newt</name>
    <dbReference type="NCBI Taxonomy" id="8319"/>
    <lineage>
        <taxon>Eukaryota</taxon>
        <taxon>Metazoa</taxon>
        <taxon>Chordata</taxon>
        <taxon>Craniata</taxon>
        <taxon>Vertebrata</taxon>
        <taxon>Euteleostomi</taxon>
        <taxon>Amphibia</taxon>
        <taxon>Batrachia</taxon>
        <taxon>Caudata</taxon>
        <taxon>Salamandroidea</taxon>
        <taxon>Salamandridae</taxon>
        <taxon>Pleurodelinae</taxon>
        <taxon>Pleurodeles</taxon>
    </lineage>
</organism>
<evidence type="ECO:0000313" key="2">
    <source>
        <dbReference type="Proteomes" id="UP001066276"/>
    </source>
</evidence>
<gene>
    <name evidence="1" type="ORF">NDU88_007936</name>
</gene>
<accession>A0AAV7VR44</accession>
<keyword evidence="2" id="KW-1185">Reference proteome</keyword>
<reference evidence="1" key="1">
    <citation type="journal article" date="2022" name="bioRxiv">
        <title>Sequencing and chromosome-scale assembly of the giantPleurodeles waltlgenome.</title>
        <authorList>
            <person name="Brown T."/>
            <person name="Elewa A."/>
            <person name="Iarovenko S."/>
            <person name="Subramanian E."/>
            <person name="Araus A.J."/>
            <person name="Petzold A."/>
            <person name="Susuki M."/>
            <person name="Suzuki K.-i.T."/>
            <person name="Hayashi T."/>
            <person name="Toyoda A."/>
            <person name="Oliveira C."/>
            <person name="Osipova E."/>
            <person name="Leigh N.D."/>
            <person name="Simon A."/>
            <person name="Yun M.H."/>
        </authorList>
    </citation>
    <scope>NUCLEOTIDE SEQUENCE</scope>
    <source>
        <strain evidence="1">20211129_DDA</strain>
        <tissue evidence="1">Liver</tissue>
    </source>
</reference>
<name>A0AAV7VR44_PLEWA</name>